<dbReference type="HOGENOM" id="CLU_3426866_0_0_1"/>
<comment type="caution">
    <text evidence="1">The sequence shown here is derived from an EMBL/GenBank/DDBJ whole genome shotgun (WGS) entry which is preliminary data.</text>
</comment>
<dbReference type="Proteomes" id="UP000015530">
    <property type="component" value="Unassembled WGS sequence"/>
</dbReference>
<dbReference type="AlphaFoldDB" id="T0K518"/>
<evidence type="ECO:0000313" key="1">
    <source>
        <dbReference type="EMBL" id="EQB50547.1"/>
    </source>
</evidence>
<protein>
    <submittedName>
        <fullName evidence="1">Uncharacterized protein</fullName>
    </submittedName>
</protein>
<dbReference type="EMBL" id="AMYD01002016">
    <property type="protein sequence ID" value="EQB50547.1"/>
    <property type="molecule type" value="Genomic_DNA"/>
</dbReference>
<proteinExistence type="predicted"/>
<gene>
    <name evidence="1" type="ORF">CGLO_10003</name>
</gene>
<sequence>MTICSGIKHCQQDTFNGKIGI</sequence>
<organism evidence="1 2">
    <name type="scientific">Colletotrichum gloeosporioides (strain Cg-14)</name>
    <name type="common">Anthracnose fungus</name>
    <name type="synonym">Glomerella cingulata</name>
    <dbReference type="NCBI Taxonomy" id="1237896"/>
    <lineage>
        <taxon>Eukaryota</taxon>
        <taxon>Fungi</taxon>
        <taxon>Dikarya</taxon>
        <taxon>Ascomycota</taxon>
        <taxon>Pezizomycotina</taxon>
        <taxon>Sordariomycetes</taxon>
        <taxon>Hypocreomycetidae</taxon>
        <taxon>Glomerellales</taxon>
        <taxon>Glomerellaceae</taxon>
        <taxon>Colletotrichum</taxon>
        <taxon>Colletotrichum gloeosporioides species complex</taxon>
    </lineage>
</organism>
<reference evidence="2" key="1">
    <citation type="journal article" date="2013" name="Mol. Plant Microbe Interact.">
        <title>Global aspects of pacC regulation of pathogenicity genes in Colletotrichum gloeosporioides as revealed by transcriptome analysis.</title>
        <authorList>
            <person name="Alkan N."/>
            <person name="Meng X."/>
            <person name="Friedlander G."/>
            <person name="Reuveni E."/>
            <person name="Sukno S."/>
            <person name="Sherman A."/>
            <person name="Thon M."/>
            <person name="Fluhr R."/>
            <person name="Prusky D."/>
        </authorList>
    </citation>
    <scope>NUCLEOTIDE SEQUENCE [LARGE SCALE GENOMIC DNA]</scope>
    <source>
        <strain evidence="2">Cg-14</strain>
    </source>
</reference>
<accession>T0K518</accession>
<evidence type="ECO:0000313" key="2">
    <source>
        <dbReference type="Proteomes" id="UP000015530"/>
    </source>
</evidence>
<name>T0K518_COLGC</name>